<accession>A0A9Q1ET79</accession>
<evidence type="ECO:0000313" key="3">
    <source>
        <dbReference type="Proteomes" id="UP001152622"/>
    </source>
</evidence>
<proteinExistence type="predicted"/>
<dbReference type="Proteomes" id="UP001152622">
    <property type="component" value="Chromosome 12"/>
</dbReference>
<reference evidence="2" key="1">
    <citation type="journal article" date="2023" name="Science">
        <title>Genome structures resolve the early diversification of teleost fishes.</title>
        <authorList>
            <person name="Parey E."/>
            <person name="Louis A."/>
            <person name="Montfort J."/>
            <person name="Bouchez O."/>
            <person name="Roques C."/>
            <person name="Iampietro C."/>
            <person name="Lluch J."/>
            <person name="Castinel A."/>
            <person name="Donnadieu C."/>
            <person name="Desvignes T."/>
            <person name="Floi Bucao C."/>
            <person name="Jouanno E."/>
            <person name="Wen M."/>
            <person name="Mejri S."/>
            <person name="Dirks R."/>
            <person name="Jansen H."/>
            <person name="Henkel C."/>
            <person name="Chen W.J."/>
            <person name="Zahm M."/>
            <person name="Cabau C."/>
            <person name="Klopp C."/>
            <person name="Thompson A.W."/>
            <person name="Robinson-Rechavi M."/>
            <person name="Braasch I."/>
            <person name="Lecointre G."/>
            <person name="Bobe J."/>
            <person name="Postlethwait J.H."/>
            <person name="Berthelot C."/>
            <person name="Roest Crollius H."/>
            <person name="Guiguen Y."/>
        </authorList>
    </citation>
    <scope>NUCLEOTIDE SEQUENCE</scope>
    <source>
        <strain evidence="2">WJC10195</strain>
    </source>
</reference>
<comment type="caution">
    <text evidence="2">The sequence shown here is derived from an EMBL/GenBank/DDBJ whole genome shotgun (WGS) entry which is preliminary data.</text>
</comment>
<dbReference type="OrthoDB" id="8939865at2759"/>
<organism evidence="2 3">
    <name type="scientific">Synaphobranchus kaupii</name>
    <name type="common">Kaup's arrowtooth eel</name>
    <dbReference type="NCBI Taxonomy" id="118154"/>
    <lineage>
        <taxon>Eukaryota</taxon>
        <taxon>Metazoa</taxon>
        <taxon>Chordata</taxon>
        <taxon>Craniata</taxon>
        <taxon>Vertebrata</taxon>
        <taxon>Euteleostomi</taxon>
        <taxon>Actinopterygii</taxon>
        <taxon>Neopterygii</taxon>
        <taxon>Teleostei</taxon>
        <taxon>Anguilliformes</taxon>
        <taxon>Synaphobranchidae</taxon>
        <taxon>Synaphobranchus</taxon>
    </lineage>
</organism>
<feature type="signal peptide" evidence="1">
    <location>
        <begin position="1"/>
        <end position="22"/>
    </location>
</feature>
<dbReference type="AlphaFoldDB" id="A0A9Q1ET79"/>
<name>A0A9Q1ET79_SYNKA</name>
<dbReference type="EMBL" id="JAINUF010000012">
    <property type="protein sequence ID" value="KAJ8344647.1"/>
    <property type="molecule type" value="Genomic_DNA"/>
</dbReference>
<evidence type="ECO:0000256" key="1">
    <source>
        <dbReference type="SAM" id="SignalP"/>
    </source>
</evidence>
<evidence type="ECO:0000313" key="2">
    <source>
        <dbReference type="EMBL" id="KAJ8344647.1"/>
    </source>
</evidence>
<gene>
    <name evidence="2" type="ORF">SKAU_G00288400</name>
</gene>
<protein>
    <submittedName>
        <fullName evidence="2">Uncharacterized protein</fullName>
    </submittedName>
</protein>
<feature type="chain" id="PRO_5040144463" evidence="1">
    <location>
        <begin position="23"/>
        <end position="171"/>
    </location>
</feature>
<sequence length="171" mass="19404">MSVQQTAFISLVLLATFQHCACVCNVTCSTDFISALNCSCSVHGPMLPYRVEADCSDVLNRVNGSCEMRPPQLWCQMEPQNFSSILSFGTNCRARVKYPNAEGNELEDYTHLTLYQHIRLLPPLDMQLTEGSGMYNLSWEMAYTEDENFYLTPHLMYRVRIQAAEGLLKVT</sequence>
<keyword evidence="3" id="KW-1185">Reference proteome</keyword>
<keyword evidence="1" id="KW-0732">Signal</keyword>